<dbReference type="AlphaFoldDB" id="A0AAD6TNN3"/>
<evidence type="ECO:0000313" key="1">
    <source>
        <dbReference type="EMBL" id="KAJ7067714.1"/>
    </source>
</evidence>
<sequence>IRRIIDKQLAEELNLPVRIKPPKLDTPQKFTGVDDHIKFIRWLERIASWMRTMFYGGPDIDEYRVTVLKGLLDGIALEWYIDFVEIDSTDNTMDKDFVGILCALHRRFITTATAHHALRDFDAI</sequence>
<evidence type="ECO:0000313" key="4">
    <source>
        <dbReference type="Proteomes" id="UP001222325"/>
    </source>
</evidence>
<evidence type="ECO:0000313" key="3">
    <source>
        <dbReference type="EMBL" id="KAJ7095964.1"/>
    </source>
</evidence>
<comment type="caution">
    <text evidence="1">The sequence shown here is derived from an EMBL/GenBank/DDBJ whole genome shotgun (WGS) entry which is preliminary data.</text>
</comment>
<gene>
    <name evidence="3" type="ORF">B0H15DRAFT_747893</name>
    <name evidence="2" type="ORF">B0H15DRAFT_755664</name>
    <name evidence="1" type="ORF">B0H15DRAFT_761264</name>
</gene>
<dbReference type="Proteomes" id="UP001222325">
    <property type="component" value="Unassembled WGS sequence"/>
</dbReference>
<feature type="non-terminal residue" evidence="1">
    <location>
        <position position="124"/>
    </location>
</feature>
<proteinExistence type="predicted"/>
<dbReference type="EMBL" id="JARJCN010000153">
    <property type="protein sequence ID" value="KAJ7067714.1"/>
    <property type="molecule type" value="Genomic_DNA"/>
</dbReference>
<dbReference type="EMBL" id="JARJCN010000012">
    <property type="protein sequence ID" value="KAJ7095964.1"/>
    <property type="molecule type" value="Genomic_DNA"/>
</dbReference>
<name>A0AAD6TNN3_9AGAR</name>
<organism evidence="1 4">
    <name type="scientific">Mycena belliarum</name>
    <dbReference type="NCBI Taxonomy" id="1033014"/>
    <lineage>
        <taxon>Eukaryota</taxon>
        <taxon>Fungi</taxon>
        <taxon>Dikarya</taxon>
        <taxon>Basidiomycota</taxon>
        <taxon>Agaricomycotina</taxon>
        <taxon>Agaricomycetes</taxon>
        <taxon>Agaricomycetidae</taxon>
        <taxon>Agaricales</taxon>
        <taxon>Marasmiineae</taxon>
        <taxon>Mycenaceae</taxon>
        <taxon>Mycena</taxon>
    </lineage>
</organism>
<evidence type="ECO:0000313" key="2">
    <source>
        <dbReference type="EMBL" id="KAJ7088414.1"/>
    </source>
</evidence>
<keyword evidence="4" id="KW-1185">Reference proteome</keyword>
<accession>A0AAD6TNN3</accession>
<dbReference type="EMBL" id="JARJCN010000026">
    <property type="protein sequence ID" value="KAJ7088414.1"/>
    <property type="molecule type" value="Genomic_DNA"/>
</dbReference>
<feature type="non-terminal residue" evidence="1">
    <location>
        <position position="1"/>
    </location>
</feature>
<protein>
    <submittedName>
        <fullName evidence="1">Uncharacterized protein</fullName>
    </submittedName>
</protein>
<reference evidence="1" key="1">
    <citation type="submission" date="2023-03" db="EMBL/GenBank/DDBJ databases">
        <title>Massive genome expansion in bonnet fungi (Mycena s.s.) driven by repeated elements and novel gene families across ecological guilds.</title>
        <authorList>
            <consortium name="Lawrence Berkeley National Laboratory"/>
            <person name="Harder C.B."/>
            <person name="Miyauchi S."/>
            <person name="Viragh M."/>
            <person name="Kuo A."/>
            <person name="Thoen E."/>
            <person name="Andreopoulos B."/>
            <person name="Lu D."/>
            <person name="Skrede I."/>
            <person name="Drula E."/>
            <person name="Henrissat B."/>
            <person name="Morin E."/>
            <person name="Kohler A."/>
            <person name="Barry K."/>
            <person name="LaButti K."/>
            <person name="Morin E."/>
            <person name="Salamov A."/>
            <person name="Lipzen A."/>
            <person name="Mereny Z."/>
            <person name="Hegedus B."/>
            <person name="Baldrian P."/>
            <person name="Stursova M."/>
            <person name="Weitz H."/>
            <person name="Taylor A."/>
            <person name="Grigoriev I.V."/>
            <person name="Nagy L.G."/>
            <person name="Martin F."/>
            <person name="Kauserud H."/>
        </authorList>
    </citation>
    <scope>NUCLEOTIDE SEQUENCE</scope>
    <source>
        <strain evidence="1">CBHHK173m</strain>
    </source>
</reference>